<evidence type="ECO:0000313" key="2">
    <source>
        <dbReference type="Proteomes" id="UP000325672"/>
    </source>
</evidence>
<proteinExistence type="predicted"/>
<reference evidence="1 2" key="1">
    <citation type="submission" date="2019-04" db="EMBL/GenBank/DDBJ databases">
        <title>Friends and foes A comparative genomics study of 23 Aspergillus species from section Flavi.</title>
        <authorList>
            <consortium name="DOE Joint Genome Institute"/>
            <person name="Kjaerbolling I."/>
            <person name="Vesth T."/>
            <person name="Frisvad J.C."/>
            <person name="Nybo J.L."/>
            <person name="Theobald S."/>
            <person name="Kildgaard S."/>
            <person name="Isbrandt T."/>
            <person name="Kuo A."/>
            <person name="Sato A."/>
            <person name="Lyhne E.K."/>
            <person name="Kogle M.E."/>
            <person name="Wiebenga A."/>
            <person name="Kun R.S."/>
            <person name="Lubbers R.J."/>
            <person name="Makela M.R."/>
            <person name="Barry K."/>
            <person name="Chovatia M."/>
            <person name="Clum A."/>
            <person name="Daum C."/>
            <person name="Haridas S."/>
            <person name="He G."/>
            <person name="LaButti K."/>
            <person name="Lipzen A."/>
            <person name="Mondo S."/>
            <person name="Riley R."/>
            <person name="Salamov A."/>
            <person name="Simmons B.A."/>
            <person name="Magnuson J.K."/>
            <person name="Henrissat B."/>
            <person name="Mortensen U.H."/>
            <person name="Larsen T.O."/>
            <person name="Devries R.P."/>
            <person name="Grigoriev I.V."/>
            <person name="Machida M."/>
            <person name="Baker S.E."/>
            <person name="Andersen M.R."/>
        </authorList>
    </citation>
    <scope>NUCLEOTIDE SEQUENCE [LARGE SCALE GENOMIC DNA]</scope>
    <source>
        <strain evidence="1 2">CBS 117625</strain>
    </source>
</reference>
<dbReference type="RefSeq" id="XP_031910130.1">
    <property type="nucleotide sequence ID" value="XM_032055530.1"/>
</dbReference>
<accession>A0A5N6SJK0</accession>
<dbReference type="GeneID" id="43639740"/>
<sequence>MLMNRVDRSNIIDLILPKLTIQLSQSKNRRCCGELLSSGLEQRFIDLFFSFLCSR</sequence>
<gene>
    <name evidence="1" type="ORF">BDV38DRAFT_256595</name>
</gene>
<organism evidence="1 2">
    <name type="scientific">Aspergillus pseudotamarii</name>
    <dbReference type="NCBI Taxonomy" id="132259"/>
    <lineage>
        <taxon>Eukaryota</taxon>
        <taxon>Fungi</taxon>
        <taxon>Dikarya</taxon>
        <taxon>Ascomycota</taxon>
        <taxon>Pezizomycotina</taxon>
        <taxon>Eurotiomycetes</taxon>
        <taxon>Eurotiomycetidae</taxon>
        <taxon>Eurotiales</taxon>
        <taxon>Aspergillaceae</taxon>
        <taxon>Aspergillus</taxon>
        <taxon>Aspergillus subgen. Circumdati</taxon>
    </lineage>
</organism>
<protein>
    <submittedName>
        <fullName evidence="1">Uncharacterized protein</fullName>
    </submittedName>
</protein>
<dbReference type="Proteomes" id="UP000325672">
    <property type="component" value="Unassembled WGS sequence"/>
</dbReference>
<dbReference type="AlphaFoldDB" id="A0A5N6SJK0"/>
<evidence type="ECO:0000313" key="1">
    <source>
        <dbReference type="EMBL" id="KAE8134067.1"/>
    </source>
</evidence>
<name>A0A5N6SJK0_ASPPS</name>
<dbReference type="EMBL" id="ML743608">
    <property type="protein sequence ID" value="KAE8134067.1"/>
    <property type="molecule type" value="Genomic_DNA"/>
</dbReference>
<keyword evidence="2" id="KW-1185">Reference proteome</keyword>